<dbReference type="AlphaFoldDB" id="A0AAU6W4H0"/>
<reference evidence="4" key="1">
    <citation type="submission" date="2024-06" db="EMBL/GenBank/DDBJ databases">
        <title>Unveiling Genomic Reduction in Obligate Endosymbionts Buchnera of Aphids: Insights from Phylogenomic Comparative Analysis with Novel Genome Data and Co-obligate Endosymbionts.</title>
        <authorList>
            <person name="Lu C."/>
            <person name="Zou T."/>
            <person name="Liu Q."/>
            <person name="Huang X."/>
        </authorList>
    </citation>
    <scope>NUCLEOTIDE SEQUENCE</scope>
    <source>
        <strain evidence="4">Aphau13</strain>
    </source>
</reference>
<keyword evidence="4" id="KW-0966">Cell projection</keyword>
<dbReference type="EMBL" id="CP135018">
    <property type="protein sequence ID" value="XAJ80647.1"/>
    <property type="molecule type" value="Genomic_DNA"/>
</dbReference>
<evidence type="ECO:0000256" key="3">
    <source>
        <dbReference type="ARBA" id="ARBA00022795"/>
    </source>
</evidence>
<protein>
    <submittedName>
        <fullName evidence="4">Flagellar export chaperone FlgN</fullName>
    </submittedName>
</protein>
<dbReference type="SUPFAM" id="SSF140566">
    <property type="entry name" value="FlgN-like"/>
    <property type="match status" value="1"/>
</dbReference>
<proteinExistence type="inferred from homology"/>
<gene>
    <name evidence="4" type="primary">flgN</name>
    <name evidence="4" type="ORF">RJT31_01695</name>
</gene>
<dbReference type="Pfam" id="PF05130">
    <property type="entry name" value="FlgN"/>
    <property type="match status" value="1"/>
</dbReference>
<evidence type="ECO:0000313" key="4">
    <source>
        <dbReference type="EMBL" id="XAJ80647.1"/>
    </source>
</evidence>
<sequence length="132" mass="16003">MKKLMKILKEIDDILLSLDEIIRKEYIILLNSKTDVKKLSDIISKKHDFLNKLNNLKKTQLYLEKTYNVFPPYAQHTELNYFLKKIINKCILLNKRNYKNKILIKHKFYLNQTFLNFYKSFNKKVTYDLHGN</sequence>
<evidence type="ECO:0000256" key="1">
    <source>
        <dbReference type="ARBA" id="ARBA00002397"/>
    </source>
</evidence>
<dbReference type="InterPro" id="IPR007809">
    <property type="entry name" value="FlgN-like"/>
</dbReference>
<keyword evidence="3" id="KW-1005">Bacterial flagellum biogenesis</keyword>
<accession>A0AAU6W4H0</accession>
<comment type="similarity">
    <text evidence="2">Belongs to the FlgN family.</text>
</comment>
<keyword evidence="4" id="KW-0969">Cilium</keyword>
<keyword evidence="4" id="KW-0282">Flagellum</keyword>
<dbReference type="GO" id="GO:0044780">
    <property type="term" value="P:bacterial-type flagellum assembly"/>
    <property type="evidence" value="ECO:0007669"/>
    <property type="project" value="InterPro"/>
</dbReference>
<organism evidence="4">
    <name type="scientific">Buchnera aphidicola</name>
    <name type="common">Aphis aurantii</name>
    <dbReference type="NCBI Taxonomy" id="1470492"/>
    <lineage>
        <taxon>Bacteria</taxon>
        <taxon>Pseudomonadati</taxon>
        <taxon>Pseudomonadota</taxon>
        <taxon>Gammaproteobacteria</taxon>
        <taxon>Enterobacterales</taxon>
        <taxon>Erwiniaceae</taxon>
        <taxon>Buchnera</taxon>
    </lineage>
</organism>
<dbReference type="InterPro" id="IPR036679">
    <property type="entry name" value="FlgN-like_sf"/>
</dbReference>
<evidence type="ECO:0000256" key="2">
    <source>
        <dbReference type="ARBA" id="ARBA00007703"/>
    </source>
</evidence>
<comment type="function">
    <text evidence="1">Required for the efficient initiation of filament assembly.</text>
</comment>
<dbReference type="RefSeq" id="WP_348769327.1">
    <property type="nucleotide sequence ID" value="NZ_CP135018.1"/>
</dbReference>
<name>A0AAU6W4H0_9GAMM</name>